<gene>
    <name evidence="1" type="ORF">HPB47_022880</name>
</gene>
<sequence>MRGRSNPLLFLTLTSPPPPPPLPGGTSEQLSSVDDFLSKYNSYLQQLQPPLGSTAEGSALLARADNTCPICLKTYSTKHSMRRHMLMHKPFNRRFQCDVCGKLFNWPGNLKTHLQTIHNLRVVDFKYRKYRFPLPSDAANKS</sequence>
<accession>A0AC60Q8H5</accession>
<protein>
    <submittedName>
        <fullName evidence="1">Uncharacterized protein</fullName>
    </submittedName>
</protein>
<name>A0AC60Q8H5_IXOPE</name>
<keyword evidence="2" id="KW-1185">Reference proteome</keyword>
<dbReference type="EMBL" id="JABSTQ010009341">
    <property type="protein sequence ID" value="KAG0430243.1"/>
    <property type="molecule type" value="Genomic_DNA"/>
</dbReference>
<proteinExistence type="predicted"/>
<evidence type="ECO:0000313" key="1">
    <source>
        <dbReference type="EMBL" id="KAG0430243.1"/>
    </source>
</evidence>
<organism evidence="1 2">
    <name type="scientific">Ixodes persulcatus</name>
    <name type="common">Taiga tick</name>
    <dbReference type="NCBI Taxonomy" id="34615"/>
    <lineage>
        <taxon>Eukaryota</taxon>
        <taxon>Metazoa</taxon>
        <taxon>Ecdysozoa</taxon>
        <taxon>Arthropoda</taxon>
        <taxon>Chelicerata</taxon>
        <taxon>Arachnida</taxon>
        <taxon>Acari</taxon>
        <taxon>Parasitiformes</taxon>
        <taxon>Ixodida</taxon>
        <taxon>Ixodoidea</taxon>
        <taxon>Ixodidae</taxon>
        <taxon>Ixodinae</taxon>
        <taxon>Ixodes</taxon>
    </lineage>
</organism>
<dbReference type="Proteomes" id="UP000805193">
    <property type="component" value="Unassembled WGS sequence"/>
</dbReference>
<reference evidence="1 2" key="1">
    <citation type="journal article" date="2020" name="Cell">
        <title>Large-Scale Comparative Analyses of Tick Genomes Elucidate Their Genetic Diversity and Vector Capacities.</title>
        <authorList>
            <consortium name="Tick Genome and Microbiome Consortium (TIGMIC)"/>
            <person name="Jia N."/>
            <person name="Wang J."/>
            <person name="Shi W."/>
            <person name="Du L."/>
            <person name="Sun Y."/>
            <person name="Zhan W."/>
            <person name="Jiang J.F."/>
            <person name="Wang Q."/>
            <person name="Zhang B."/>
            <person name="Ji P."/>
            <person name="Bell-Sakyi L."/>
            <person name="Cui X.M."/>
            <person name="Yuan T.T."/>
            <person name="Jiang B.G."/>
            <person name="Yang W.F."/>
            <person name="Lam T.T."/>
            <person name="Chang Q.C."/>
            <person name="Ding S.J."/>
            <person name="Wang X.J."/>
            <person name="Zhu J.G."/>
            <person name="Ruan X.D."/>
            <person name="Zhao L."/>
            <person name="Wei J.T."/>
            <person name="Ye R.Z."/>
            <person name="Que T.C."/>
            <person name="Du C.H."/>
            <person name="Zhou Y.H."/>
            <person name="Cheng J.X."/>
            <person name="Dai P.F."/>
            <person name="Guo W.B."/>
            <person name="Han X.H."/>
            <person name="Huang E.J."/>
            <person name="Li L.F."/>
            <person name="Wei W."/>
            <person name="Gao Y.C."/>
            <person name="Liu J.Z."/>
            <person name="Shao H.Z."/>
            <person name="Wang X."/>
            <person name="Wang C.C."/>
            <person name="Yang T.C."/>
            <person name="Huo Q.B."/>
            <person name="Li W."/>
            <person name="Chen H.Y."/>
            <person name="Chen S.E."/>
            <person name="Zhou L.G."/>
            <person name="Ni X.B."/>
            <person name="Tian J.H."/>
            <person name="Sheng Y."/>
            <person name="Liu T."/>
            <person name="Pan Y.S."/>
            <person name="Xia L.Y."/>
            <person name="Li J."/>
            <person name="Zhao F."/>
            <person name="Cao W.C."/>
        </authorList>
    </citation>
    <scope>NUCLEOTIDE SEQUENCE [LARGE SCALE GENOMIC DNA]</scope>
    <source>
        <strain evidence="1">Iper-2018</strain>
    </source>
</reference>
<evidence type="ECO:0000313" key="2">
    <source>
        <dbReference type="Proteomes" id="UP000805193"/>
    </source>
</evidence>
<comment type="caution">
    <text evidence="1">The sequence shown here is derived from an EMBL/GenBank/DDBJ whole genome shotgun (WGS) entry which is preliminary data.</text>
</comment>